<dbReference type="PANTHER" id="PTHR32467">
    <property type="entry name" value="AP2-LIKE ETHYLENE-RESPONSIVE TRANSCRIPTION FACTOR"/>
    <property type="match status" value="1"/>
</dbReference>
<evidence type="ECO:0000313" key="3">
    <source>
        <dbReference type="Proteomes" id="UP000289340"/>
    </source>
</evidence>
<feature type="region of interest" description="Disordered" evidence="1">
    <location>
        <begin position="1"/>
        <end position="59"/>
    </location>
</feature>
<proteinExistence type="predicted"/>
<sequence length="111" mass="12211">PPPSSLSMSTGSQSSTSLLLLTASVDNGESSSDNKQPNTSAALDSSQTEAIETAPRKSIDTFGQRTSIYRDLTGHRWTGRYEAHLWDNSCRRDGQTRKGRQGMMIYNVPLF</sequence>
<accession>A0A445M2G2</accession>
<dbReference type="EMBL" id="QZWG01000001">
    <property type="protein sequence ID" value="RZC29671.1"/>
    <property type="molecule type" value="Genomic_DNA"/>
</dbReference>
<gene>
    <name evidence="2" type="ORF">D0Y65_001313</name>
</gene>
<dbReference type="AlphaFoldDB" id="A0A445M2G2"/>
<dbReference type="PANTHER" id="PTHR32467:SF218">
    <property type="entry name" value="AP2-LIKE ETHYLENE-RESPONSIVE TRANSCRIPTION FACTOR PLT2"/>
    <property type="match status" value="1"/>
</dbReference>
<comment type="caution">
    <text evidence="2">The sequence shown here is derived from an EMBL/GenBank/DDBJ whole genome shotgun (WGS) entry which is preliminary data.</text>
</comment>
<reference evidence="2 3" key="1">
    <citation type="submission" date="2018-09" db="EMBL/GenBank/DDBJ databases">
        <title>A high-quality reference genome of wild soybean provides a powerful tool to mine soybean genomes.</title>
        <authorList>
            <person name="Xie M."/>
            <person name="Chung C.Y.L."/>
            <person name="Li M.-W."/>
            <person name="Wong F.-L."/>
            <person name="Chan T.-F."/>
            <person name="Lam H.-M."/>
        </authorList>
    </citation>
    <scope>NUCLEOTIDE SEQUENCE [LARGE SCALE GENOMIC DNA]</scope>
    <source>
        <strain evidence="3">cv. W05</strain>
        <tissue evidence="2">Hypocotyl of etiolated seedlings</tissue>
    </source>
</reference>
<organism evidence="2 3">
    <name type="scientific">Glycine soja</name>
    <name type="common">Wild soybean</name>
    <dbReference type="NCBI Taxonomy" id="3848"/>
    <lineage>
        <taxon>Eukaryota</taxon>
        <taxon>Viridiplantae</taxon>
        <taxon>Streptophyta</taxon>
        <taxon>Embryophyta</taxon>
        <taxon>Tracheophyta</taxon>
        <taxon>Spermatophyta</taxon>
        <taxon>Magnoliopsida</taxon>
        <taxon>eudicotyledons</taxon>
        <taxon>Gunneridae</taxon>
        <taxon>Pentapetalae</taxon>
        <taxon>rosids</taxon>
        <taxon>fabids</taxon>
        <taxon>Fabales</taxon>
        <taxon>Fabaceae</taxon>
        <taxon>Papilionoideae</taxon>
        <taxon>50 kb inversion clade</taxon>
        <taxon>NPAAA clade</taxon>
        <taxon>indigoferoid/millettioid clade</taxon>
        <taxon>Phaseoleae</taxon>
        <taxon>Glycine</taxon>
        <taxon>Glycine subgen. Soja</taxon>
    </lineage>
</organism>
<feature type="non-terminal residue" evidence="2">
    <location>
        <position position="1"/>
    </location>
</feature>
<feature type="compositionally biased region" description="Polar residues" evidence="1">
    <location>
        <begin position="25"/>
        <end position="50"/>
    </location>
</feature>
<keyword evidence="3" id="KW-1185">Reference proteome</keyword>
<protein>
    <submittedName>
        <fullName evidence="2">AP2-like ethylene-responsive transcription factor PLT2</fullName>
    </submittedName>
</protein>
<evidence type="ECO:0000313" key="2">
    <source>
        <dbReference type="EMBL" id="RZC29671.1"/>
    </source>
</evidence>
<feature type="compositionally biased region" description="Low complexity" evidence="1">
    <location>
        <begin position="1"/>
        <end position="24"/>
    </location>
</feature>
<dbReference type="Proteomes" id="UP000289340">
    <property type="component" value="Chromosome 1"/>
</dbReference>
<name>A0A445M2G2_GLYSO</name>
<evidence type="ECO:0000256" key="1">
    <source>
        <dbReference type="SAM" id="MobiDB-lite"/>
    </source>
</evidence>